<dbReference type="AlphaFoldDB" id="A0A383VBE2"/>
<name>A0A383VBE2_TETOB</name>
<evidence type="ECO:0000313" key="3">
    <source>
        <dbReference type="Proteomes" id="UP000256970"/>
    </source>
</evidence>
<reference evidence="1 3" key="1">
    <citation type="submission" date="2016-10" db="EMBL/GenBank/DDBJ databases">
        <authorList>
            <person name="Cai Z."/>
        </authorList>
    </citation>
    <scope>NUCLEOTIDE SEQUENCE [LARGE SCALE GENOMIC DNA]</scope>
</reference>
<dbReference type="InterPro" id="IPR052298">
    <property type="entry name" value="ZMYND10"/>
</dbReference>
<dbReference type="EMBL" id="FNXT01001260">
    <property type="protein sequence ID" value="SZX76560.1"/>
    <property type="molecule type" value="Genomic_DNA"/>
</dbReference>
<dbReference type="Proteomes" id="UP000256970">
    <property type="component" value="Unassembled WGS sequence"/>
</dbReference>
<evidence type="ECO:0000313" key="2">
    <source>
        <dbReference type="EMBL" id="SZX76560.1"/>
    </source>
</evidence>
<dbReference type="PANTHER" id="PTHR13244:SF7">
    <property type="entry name" value="ZINC FINGER MYND DOMAIN-CONTAINING PROTEIN 10"/>
    <property type="match status" value="1"/>
</dbReference>
<proteinExistence type="predicted"/>
<sequence>MAASLQQMMLRSQENGSPSNTTLITAFEAEQLIEQLQATTIEQVGSSKFMKQHDAISKLNLQAHYNAQTHSDEFVLELLLSLDKLSVLVQELLVIEAWKERLLPLLKEHLAEHVDSATSYVLLYHEAAVANLLEVLLFHRHACEALDEDALLELADWAVRKLTHLNSGAAHAYANAPERSVQEVLALSPLQELEDKRAETDFAAALCGLTILRYLGDHVTSLPLGLMSRLLGAHDAVMALLPLVEAPPWVRSSKGGKTEKFIDGRWQVVPPADRMKITQLDGQVWLSLVNLLVEPACRAKYDPDEYRRGCLLKLQRHLHELLMDQLPVLRQLARVLDEMALGINNAAAAAAAAGGAGSRLILEQVPALRERLLHGKDWRTIAKQQKKAQFGAAAKQLAQERLKGMLESFEMMCQIEQQQQLGKQHTAGAAGSSEACSLLDGGGADEAAVLAAPIRVVCSRQVNAGGMWEHWCEFSATLDGSRPAEPVTISSEQAAAAAAAAAGSKGKPASSSSGSASSRVDAAAVCGKRYRLAGMGVDSTRALPTKGKVAVHFMGSVAEALLQLPEVPLRSSTAADGGPPPGLWLTVGLLAADGFALQLRLKKADRPTERDRTEGTWFAYHPVGGAITVLVPPEALAAEPGASAAVKARAAAPASKISVMDTATVKP</sequence>
<dbReference type="PANTHER" id="PTHR13244">
    <property type="entry name" value="ZINC FINGER MYND DOMAIN CONTAINING PROTEIN 10"/>
    <property type="match status" value="1"/>
</dbReference>
<dbReference type="EMBL" id="FNXT01000269">
    <property type="protein sequence ID" value="SZX62887.1"/>
    <property type="molecule type" value="Genomic_DNA"/>
</dbReference>
<organism evidence="1 3">
    <name type="scientific">Tetradesmus obliquus</name>
    <name type="common">Green alga</name>
    <name type="synonym">Acutodesmus obliquus</name>
    <dbReference type="NCBI Taxonomy" id="3088"/>
    <lineage>
        <taxon>Eukaryota</taxon>
        <taxon>Viridiplantae</taxon>
        <taxon>Chlorophyta</taxon>
        <taxon>core chlorophytes</taxon>
        <taxon>Chlorophyceae</taxon>
        <taxon>CS clade</taxon>
        <taxon>Sphaeropleales</taxon>
        <taxon>Scenedesmaceae</taxon>
        <taxon>Tetradesmus</taxon>
    </lineage>
</organism>
<evidence type="ECO:0000313" key="1">
    <source>
        <dbReference type="EMBL" id="SZX62887.1"/>
    </source>
</evidence>
<dbReference type="GO" id="GO:0005737">
    <property type="term" value="C:cytoplasm"/>
    <property type="evidence" value="ECO:0007669"/>
    <property type="project" value="TreeGrafter"/>
</dbReference>
<keyword evidence="3" id="KW-1185">Reference proteome</keyword>
<gene>
    <name evidence="2" type="ORF">BQ4739_LOCUS16941</name>
    <name evidence="1" type="ORF">BQ4739_LOCUS3464</name>
</gene>
<dbReference type="STRING" id="3088.A0A383VBE2"/>
<protein>
    <submittedName>
        <fullName evidence="1">Uncharacterized protein</fullName>
    </submittedName>
</protein>
<accession>A0A383VBE2</accession>